<dbReference type="InterPro" id="IPR011006">
    <property type="entry name" value="CheY-like_superfamily"/>
</dbReference>
<dbReference type="InterPro" id="IPR005561">
    <property type="entry name" value="ANTAR"/>
</dbReference>
<keyword evidence="1" id="KW-0808">Transferase</keyword>
<dbReference type="EMBL" id="QGTA01000113">
    <property type="protein sequence ID" value="RQW96506.1"/>
    <property type="molecule type" value="Genomic_DNA"/>
</dbReference>
<dbReference type="Gene3D" id="3.30.450.40">
    <property type="match status" value="1"/>
</dbReference>
<dbReference type="Pfam" id="PF13185">
    <property type="entry name" value="GAF_2"/>
    <property type="match status" value="1"/>
</dbReference>
<keyword evidence="4" id="KW-0804">Transcription</keyword>
<keyword evidence="2" id="KW-0418">Kinase</keyword>
<dbReference type="InterPro" id="IPR029016">
    <property type="entry name" value="GAF-like_dom_sf"/>
</dbReference>
<name>A0ABX9Y8U1_MICCH</name>
<dbReference type="Pfam" id="PF03861">
    <property type="entry name" value="ANTAR"/>
    <property type="match status" value="1"/>
</dbReference>
<evidence type="ECO:0000256" key="2">
    <source>
        <dbReference type="ARBA" id="ARBA00022777"/>
    </source>
</evidence>
<dbReference type="PIRSF" id="PIRSF036625">
    <property type="entry name" value="GAF_ANTAR"/>
    <property type="match status" value="1"/>
</dbReference>
<organism evidence="6 7">
    <name type="scientific">Micromonospora chalcea</name>
    <dbReference type="NCBI Taxonomy" id="1874"/>
    <lineage>
        <taxon>Bacteria</taxon>
        <taxon>Bacillati</taxon>
        <taxon>Actinomycetota</taxon>
        <taxon>Actinomycetes</taxon>
        <taxon>Micromonosporales</taxon>
        <taxon>Micromonosporaceae</taxon>
        <taxon>Micromonospora</taxon>
    </lineage>
</organism>
<dbReference type="RefSeq" id="WP_043330684.1">
    <property type="nucleotide sequence ID" value="NZ_JBEYHZ010000018.1"/>
</dbReference>
<dbReference type="SMART" id="SM01012">
    <property type="entry name" value="ANTAR"/>
    <property type="match status" value="1"/>
</dbReference>
<keyword evidence="7" id="KW-1185">Reference proteome</keyword>
<evidence type="ECO:0000256" key="4">
    <source>
        <dbReference type="ARBA" id="ARBA00023163"/>
    </source>
</evidence>
<comment type="caution">
    <text evidence="6">The sequence shown here is derived from an EMBL/GenBank/DDBJ whole genome shotgun (WGS) entry which is preliminary data.</text>
</comment>
<evidence type="ECO:0000256" key="1">
    <source>
        <dbReference type="ARBA" id="ARBA00022679"/>
    </source>
</evidence>
<dbReference type="SUPFAM" id="SSF55781">
    <property type="entry name" value="GAF domain-like"/>
    <property type="match status" value="1"/>
</dbReference>
<evidence type="ECO:0000313" key="7">
    <source>
        <dbReference type="Proteomes" id="UP000274694"/>
    </source>
</evidence>
<reference evidence="6 7" key="1">
    <citation type="submission" date="2018-05" db="EMBL/GenBank/DDBJ databases">
        <title>Micromonospora from Atacama Desert.</title>
        <authorList>
            <person name="Carro L."/>
            <person name="Goodfellow M."/>
            <person name="Klenk H.-P."/>
        </authorList>
    </citation>
    <scope>NUCLEOTIDE SEQUENCE [LARGE SCALE GENOMIC DNA]</scope>
    <source>
        <strain evidence="6 7">LB41</strain>
    </source>
</reference>
<accession>A0ABX9Y8U1</accession>
<evidence type="ECO:0000256" key="3">
    <source>
        <dbReference type="ARBA" id="ARBA00023015"/>
    </source>
</evidence>
<dbReference type="InterPro" id="IPR036388">
    <property type="entry name" value="WH-like_DNA-bd_sf"/>
</dbReference>
<proteinExistence type="predicted"/>
<keyword evidence="3" id="KW-0805">Transcription regulation</keyword>
<evidence type="ECO:0000259" key="5">
    <source>
        <dbReference type="PROSITE" id="PS50921"/>
    </source>
</evidence>
<gene>
    <name evidence="6" type="ORF">DLJ60_04555</name>
</gene>
<evidence type="ECO:0000313" key="6">
    <source>
        <dbReference type="EMBL" id="RQW96506.1"/>
    </source>
</evidence>
<dbReference type="InterPro" id="IPR012074">
    <property type="entry name" value="GAF_ANTAR"/>
</dbReference>
<dbReference type="SUPFAM" id="SSF52172">
    <property type="entry name" value="CheY-like"/>
    <property type="match status" value="1"/>
</dbReference>
<sequence>MAETQLADVFVEMADTLVDDFDVIEFLHVLTERCVDLLGVSAAGLLLTDQRDRLQVVAASSERTRLLELFQLQTDQGPCLDCFRTGRPVSVADLGLTTAQWPRFAAAAAEVGFAAVHALPMRLRSEVIGALNLFDVRPGAVDEDKLRIGQALADVATIGLLQQRAIHRRDMLAEQLQTALNSRVLIEQAKGVLAERLQVDVGQAFALLRDGARSRNRRLSDLSQAIVDGSEQITLGPVDHGSA</sequence>
<dbReference type="Proteomes" id="UP000274694">
    <property type="component" value="Unassembled WGS sequence"/>
</dbReference>
<protein>
    <submittedName>
        <fullName evidence="6">ANTAR domain-containing protein</fullName>
    </submittedName>
</protein>
<dbReference type="InterPro" id="IPR003018">
    <property type="entry name" value="GAF"/>
</dbReference>
<dbReference type="PROSITE" id="PS50921">
    <property type="entry name" value="ANTAR"/>
    <property type="match status" value="1"/>
</dbReference>
<feature type="domain" description="ANTAR" evidence="5">
    <location>
        <begin position="166"/>
        <end position="227"/>
    </location>
</feature>
<dbReference type="Gene3D" id="1.10.10.10">
    <property type="entry name" value="Winged helix-like DNA-binding domain superfamily/Winged helix DNA-binding domain"/>
    <property type="match status" value="1"/>
</dbReference>